<comment type="caution">
    <text evidence="1">The sequence shown here is derived from an EMBL/GenBank/DDBJ whole genome shotgun (WGS) entry which is preliminary data.</text>
</comment>
<dbReference type="EMBL" id="JAYMYQ010000003">
    <property type="protein sequence ID" value="KAK7345425.1"/>
    <property type="molecule type" value="Genomic_DNA"/>
</dbReference>
<dbReference type="AlphaFoldDB" id="A0AAN9QPK6"/>
<keyword evidence="2" id="KW-1185">Reference proteome</keyword>
<proteinExistence type="predicted"/>
<evidence type="ECO:0000313" key="1">
    <source>
        <dbReference type="EMBL" id="KAK7345425.1"/>
    </source>
</evidence>
<sequence>MENVTLVFSSVTQKKTDPFKIIYMSSGLPDMMWIILIHLSDEVQTLKELLLHWKQKLKSESLFHATHYMTIKCNEGIVELIKMMIASLSFNLVTQMETIYANIGGLKYSSLNCCWRRIPSREKDDKSEIRNLVMKGTLLDWIISE</sequence>
<organism evidence="1 2">
    <name type="scientific">Canavalia gladiata</name>
    <name type="common">Sword bean</name>
    <name type="synonym">Dolichos gladiatus</name>
    <dbReference type="NCBI Taxonomy" id="3824"/>
    <lineage>
        <taxon>Eukaryota</taxon>
        <taxon>Viridiplantae</taxon>
        <taxon>Streptophyta</taxon>
        <taxon>Embryophyta</taxon>
        <taxon>Tracheophyta</taxon>
        <taxon>Spermatophyta</taxon>
        <taxon>Magnoliopsida</taxon>
        <taxon>eudicotyledons</taxon>
        <taxon>Gunneridae</taxon>
        <taxon>Pentapetalae</taxon>
        <taxon>rosids</taxon>
        <taxon>fabids</taxon>
        <taxon>Fabales</taxon>
        <taxon>Fabaceae</taxon>
        <taxon>Papilionoideae</taxon>
        <taxon>50 kb inversion clade</taxon>
        <taxon>NPAAA clade</taxon>
        <taxon>indigoferoid/millettioid clade</taxon>
        <taxon>Phaseoleae</taxon>
        <taxon>Canavalia</taxon>
    </lineage>
</organism>
<accession>A0AAN9QPK6</accession>
<reference evidence="1 2" key="1">
    <citation type="submission" date="2024-01" db="EMBL/GenBank/DDBJ databases">
        <title>The genomes of 5 underutilized Papilionoideae crops provide insights into root nodulation and disease resistanc.</title>
        <authorList>
            <person name="Jiang F."/>
        </authorList>
    </citation>
    <scope>NUCLEOTIDE SEQUENCE [LARGE SCALE GENOMIC DNA]</scope>
    <source>
        <strain evidence="1">LVBAO_FW01</strain>
        <tissue evidence="1">Leaves</tissue>
    </source>
</reference>
<protein>
    <submittedName>
        <fullName evidence="1">Uncharacterized protein</fullName>
    </submittedName>
</protein>
<name>A0AAN9QPK6_CANGL</name>
<evidence type="ECO:0000313" key="2">
    <source>
        <dbReference type="Proteomes" id="UP001367508"/>
    </source>
</evidence>
<dbReference type="Proteomes" id="UP001367508">
    <property type="component" value="Unassembled WGS sequence"/>
</dbReference>
<gene>
    <name evidence="1" type="ORF">VNO77_16029</name>
</gene>